<comment type="subcellular location">
    <subcellularLocation>
        <location evidence="1">Membrane</location>
    </subcellularLocation>
</comment>
<dbReference type="InterPro" id="IPR001460">
    <property type="entry name" value="PCN-bd_Tpept"/>
</dbReference>
<dbReference type="InterPro" id="IPR012338">
    <property type="entry name" value="Beta-lactam/transpept-like"/>
</dbReference>
<protein>
    <submittedName>
        <fullName evidence="5">PASTA domain-containing protein</fullName>
    </submittedName>
</protein>
<dbReference type="Gene3D" id="3.30.10.20">
    <property type="match status" value="1"/>
</dbReference>
<evidence type="ECO:0000256" key="3">
    <source>
        <dbReference type="ARBA" id="ARBA00023136"/>
    </source>
</evidence>
<dbReference type="InterPro" id="IPR036138">
    <property type="entry name" value="PBP_dimer_sf"/>
</dbReference>
<dbReference type="Pfam" id="PF03717">
    <property type="entry name" value="PBP_dimer"/>
    <property type="match status" value="1"/>
</dbReference>
<reference evidence="5" key="1">
    <citation type="submission" date="2021-06" db="EMBL/GenBank/DDBJ databases">
        <title>Description of novel taxa of the family Lachnospiraceae.</title>
        <authorList>
            <person name="Chaplin A.V."/>
            <person name="Sokolova S.R."/>
            <person name="Pikina A.P."/>
            <person name="Korzhanova M."/>
            <person name="Belova V."/>
            <person name="Korostin D."/>
            <person name="Efimov B.A."/>
        </authorList>
    </citation>
    <scope>NUCLEOTIDE SEQUENCE</scope>
    <source>
        <strain evidence="5">ASD5720</strain>
    </source>
</reference>
<evidence type="ECO:0000313" key="5">
    <source>
        <dbReference type="EMBL" id="MBU9738718.1"/>
    </source>
</evidence>
<dbReference type="GO" id="GO:0005886">
    <property type="term" value="C:plasma membrane"/>
    <property type="evidence" value="ECO:0007669"/>
    <property type="project" value="TreeGrafter"/>
</dbReference>
<dbReference type="Proteomes" id="UP000712157">
    <property type="component" value="Unassembled WGS sequence"/>
</dbReference>
<gene>
    <name evidence="5" type="ORF">KTH89_19435</name>
</gene>
<sequence length="644" mass="71193">MLRNKTYNRKKILIIFICCFLVLGALAGRLIYLMLFQSEYYQEQADALHERERSIKAARGKIIDANGTVLATNRTVCTISVIHSQIKEPEVIISKLSEILGMDEETVRKRVEKNSSIERIKTNVDKEIGDEIRNLGLAGVKVDEDFKRYYPYSTLASKVLGFTGSDNQGIIGLEVKYEEYLKGIDGTILTLTDARGVEIADAGEDRIEPVPGNDLYISLDSNIQKYCEQAAQKVMEQKSADAVSVLVMNPQNGEIMAMVNVPEFDLNDPFTLNTSVDTTGMTEEQKQDLLNQMWRNRCINDTYEPGSTFKIITAASGLEEGVVHLDDQFSCPGFRVVEDRRIRCHKAGGHGGETFVQGIMNSCNPVFIDVGLRLGVDNFYKYFNQLGLLSKTGVDLPGEAATIMHKKDNVGPVELATISFGQSFQITPIQLATTVSSIINGGTRITPHLGVEVKNTGGDPVKTLTYPTKEHIISEETSETMQYLLEQVVKEGSGNKAYIPGYKIGGKTATSQTLPRSAHKYISSFLGFAPADDPQVLCLLIINNPQGIYYGGTIAAPIVKDIFGNILPYMGIEQRFTEEETQENNIGEITMPDLMGKTKEEMQEILKEFELGVSCIGEEGTVTDQFPLAGETISKTSNVIVYLE</sequence>
<keyword evidence="3" id="KW-0472">Membrane</keyword>
<dbReference type="PANTHER" id="PTHR30627:SF1">
    <property type="entry name" value="PEPTIDOGLYCAN D,D-TRANSPEPTIDASE FTSI"/>
    <property type="match status" value="1"/>
</dbReference>
<evidence type="ECO:0000313" key="6">
    <source>
        <dbReference type="Proteomes" id="UP000712157"/>
    </source>
</evidence>
<evidence type="ECO:0000256" key="1">
    <source>
        <dbReference type="ARBA" id="ARBA00004370"/>
    </source>
</evidence>
<dbReference type="AlphaFoldDB" id="A0A949K877"/>
<dbReference type="PANTHER" id="PTHR30627">
    <property type="entry name" value="PEPTIDOGLYCAN D,D-TRANSPEPTIDASE"/>
    <property type="match status" value="1"/>
</dbReference>
<accession>A0A949K877</accession>
<dbReference type="SUPFAM" id="SSF54184">
    <property type="entry name" value="Penicillin-binding protein 2x (pbp-2x), c-terminal domain"/>
    <property type="match status" value="1"/>
</dbReference>
<evidence type="ECO:0000256" key="2">
    <source>
        <dbReference type="ARBA" id="ARBA00007171"/>
    </source>
</evidence>
<dbReference type="SUPFAM" id="SSF56519">
    <property type="entry name" value="Penicillin binding protein dimerisation domain"/>
    <property type="match status" value="1"/>
</dbReference>
<dbReference type="Gene3D" id="3.40.710.10">
    <property type="entry name" value="DD-peptidase/beta-lactamase superfamily"/>
    <property type="match status" value="1"/>
</dbReference>
<organism evidence="5 6">
    <name type="scientific">Diplocloster agilis</name>
    <dbReference type="NCBI Taxonomy" id="2850323"/>
    <lineage>
        <taxon>Bacteria</taxon>
        <taxon>Bacillati</taxon>
        <taxon>Bacillota</taxon>
        <taxon>Clostridia</taxon>
        <taxon>Lachnospirales</taxon>
        <taxon>Lachnospiraceae</taxon>
        <taxon>Diplocloster</taxon>
    </lineage>
</organism>
<dbReference type="InterPro" id="IPR005311">
    <property type="entry name" value="PBP_dimer"/>
</dbReference>
<dbReference type="GO" id="GO:0071555">
    <property type="term" value="P:cell wall organization"/>
    <property type="evidence" value="ECO:0007669"/>
    <property type="project" value="TreeGrafter"/>
</dbReference>
<evidence type="ECO:0000259" key="4">
    <source>
        <dbReference type="PROSITE" id="PS51178"/>
    </source>
</evidence>
<name>A0A949K877_9FIRM</name>
<dbReference type="EMBL" id="JAHQCW010000040">
    <property type="protein sequence ID" value="MBU9738718.1"/>
    <property type="molecule type" value="Genomic_DNA"/>
</dbReference>
<dbReference type="Pfam" id="PF00905">
    <property type="entry name" value="Transpeptidase"/>
    <property type="match status" value="1"/>
</dbReference>
<dbReference type="SUPFAM" id="SSF56601">
    <property type="entry name" value="beta-lactamase/transpeptidase-like"/>
    <property type="match status" value="1"/>
</dbReference>
<dbReference type="SMART" id="SM00740">
    <property type="entry name" value="PASTA"/>
    <property type="match status" value="1"/>
</dbReference>
<dbReference type="GO" id="GO:0008658">
    <property type="term" value="F:penicillin binding"/>
    <property type="evidence" value="ECO:0007669"/>
    <property type="project" value="InterPro"/>
</dbReference>
<comment type="caution">
    <text evidence="5">The sequence shown here is derived from an EMBL/GenBank/DDBJ whole genome shotgun (WGS) entry which is preliminary data.</text>
</comment>
<dbReference type="PROSITE" id="PS51178">
    <property type="entry name" value="PASTA"/>
    <property type="match status" value="1"/>
</dbReference>
<dbReference type="InterPro" id="IPR005543">
    <property type="entry name" value="PASTA_dom"/>
</dbReference>
<dbReference type="InterPro" id="IPR050515">
    <property type="entry name" value="Beta-lactam/transpept"/>
</dbReference>
<feature type="domain" description="PASTA" evidence="4">
    <location>
        <begin position="585"/>
        <end position="644"/>
    </location>
</feature>
<comment type="similarity">
    <text evidence="2">Belongs to the transpeptidase family.</text>
</comment>
<dbReference type="Gene3D" id="3.90.1310.10">
    <property type="entry name" value="Penicillin-binding protein 2a (Domain 2)"/>
    <property type="match status" value="1"/>
</dbReference>
<dbReference type="Pfam" id="PF03793">
    <property type="entry name" value="PASTA"/>
    <property type="match status" value="1"/>
</dbReference>
<dbReference type="RefSeq" id="WP_158344563.1">
    <property type="nucleotide sequence ID" value="NZ_JAHQCW010000040.1"/>
</dbReference>
<proteinExistence type="inferred from homology"/>
<keyword evidence="6" id="KW-1185">Reference proteome</keyword>